<organism evidence="2">
    <name type="scientific">Arundo donax</name>
    <name type="common">Giant reed</name>
    <name type="synonym">Donax arundinaceus</name>
    <dbReference type="NCBI Taxonomy" id="35708"/>
    <lineage>
        <taxon>Eukaryota</taxon>
        <taxon>Viridiplantae</taxon>
        <taxon>Streptophyta</taxon>
        <taxon>Embryophyta</taxon>
        <taxon>Tracheophyta</taxon>
        <taxon>Spermatophyta</taxon>
        <taxon>Magnoliopsida</taxon>
        <taxon>Liliopsida</taxon>
        <taxon>Poales</taxon>
        <taxon>Poaceae</taxon>
        <taxon>PACMAD clade</taxon>
        <taxon>Arundinoideae</taxon>
        <taxon>Arundineae</taxon>
        <taxon>Arundo</taxon>
    </lineage>
</organism>
<protein>
    <submittedName>
        <fullName evidence="2">Uncharacterized protein</fullName>
    </submittedName>
</protein>
<dbReference type="EMBL" id="GBRH01271613">
    <property type="protein sequence ID" value="JAD26282.1"/>
    <property type="molecule type" value="Transcribed_RNA"/>
</dbReference>
<proteinExistence type="predicted"/>
<evidence type="ECO:0000313" key="2">
    <source>
        <dbReference type="EMBL" id="JAD26282.1"/>
    </source>
</evidence>
<reference evidence="2" key="2">
    <citation type="journal article" date="2015" name="Data Brief">
        <title>Shoot transcriptome of the giant reed, Arundo donax.</title>
        <authorList>
            <person name="Barrero R.A."/>
            <person name="Guerrero F.D."/>
            <person name="Moolhuijzen P."/>
            <person name="Goolsby J.A."/>
            <person name="Tidwell J."/>
            <person name="Bellgard S.E."/>
            <person name="Bellgard M.I."/>
        </authorList>
    </citation>
    <scope>NUCLEOTIDE SEQUENCE</scope>
    <source>
        <tissue evidence="2">Shoot tissue taken approximately 20 cm above the soil surface</tissue>
    </source>
</reference>
<name>A0A0A8YUK5_ARUDO</name>
<accession>A0A0A8YUK5</accession>
<evidence type="ECO:0000256" key="1">
    <source>
        <dbReference type="SAM" id="MobiDB-lite"/>
    </source>
</evidence>
<reference evidence="2" key="1">
    <citation type="submission" date="2014-09" db="EMBL/GenBank/DDBJ databases">
        <authorList>
            <person name="Magalhaes I.L.F."/>
            <person name="Oliveira U."/>
            <person name="Santos F.R."/>
            <person name="Vidigal T.H.D.A."/>
            <person name="Brescovit A.D."/>
            <person name="Santos A.J."/>
        </authorList>
    </citation>
    <scope>NUCLEOTIDE SEQUENCE</scope>
    <source>
        <tissue evidence="2">Shoot tissue taken approximately 20 cm above the soil surface</tissue>
    </source>
</reference>
<feature type="compositionally biased region" description="Polar residues" evidence="1">
    <location>
        <begin position="1"/>
        <end position="29"/>
    </location>
</feature>
<sequence>MTASAGSATSRCWRDSSSPATPQRSTAPQGPSFLHRLPNADTENAPRGSSPVRDWASGH</sequence>
<feature type="region of interest" description="Disordered" evidence="1">
    <location>
        <begin position="1"/>
        <end position="59"/>
    </location>
</feature>
<dbReference type="AlphaFoldDB" id="A0A0A8YUK5"/>